<feature type="transmembrane region" description="Helical" evidence="1">
    <location>
        <begin position="74"/>
        <end position="93"/>
    </location>
</feature>
<protein>
    <recommendedName>
        <fullName evidence="4">MerC domain-containing protein</fullName>
    </recommendedName>
</protein>
<dbReference type="EMBL" id="NIVS01000042">
    <property type="protein sequence ID" value="OWQ51391.1"/>
    <property type="molecule type" value="Genomic_DNA"/>
</dbReference>
<accession>A0A246HJS4</accession>
<dbReference type="GO" id="GO:0016020">
    <property type="term" value="C:membrane"/>
    <property type="evidence" value="ECO:0007669"/>
    <property type="project" value="InterPro"/>
</dbReference>
<dbReference type="InterPro" id="IPR004891">
    <property type="entry name" value="Mercury-R_MerC"/>
</dbReference>
<sequence>MKRSSALLDAGAIALSGLCLLHCLALPLLAAMLPLMGVWAQAEWVHALFVAIAAPVTGFALWRAHRQHRLPVLAMAGALVGLLLLLAGAMGWPSHEAETPMTVVGSLLLASTHVWNAWRRHRH</sequence>
<keyword evidence="1" id="KW-0472">Membrane</keyword>
<evidence type="ECO:0000313" key="2">
    <source>
        <dbReference type="EMBL" id="OWQ51391.1"/>
    </source>
</evidence>
<evidence type="ECO:0008006" key="4">
    <source>
        <dbReference type="Google" id="ProtNLM"/>
    </source>
</evidence>
<keyword evidence="1" id="KW-0812">Transmembrane</keyword>
<reference evidence="2 3" key="1">
    <citation type="submission" date="2017-06" db="EMBL/GenBank/DDBJ databases">
        <authorList>
            <person name="Kim H.J."/>
            <person name="Triplett B.A."/>
        </authorList>
    </citation>
    <scope>NUCLEOTIDE SEQUENCE [LARGE SCALE GENOMIC DNA]</scope>
    <source>
        <strain evidence="2 3">13146</strain>
    </source>
</reference>
<proteinExistence type="predicted"/>
<dbReference type="OrthoDB" id="5988272at2"/>
<evidence type="ECO:0000256" key="1">
    <source>
        <dbReference type="SAM" id="Phobius"/>
    </source>
</evidence>
<evidence type="ECO:0000313" key="3">
    <source>
        <dbReference type="Proteomes" id="UP000198157"/>
    </source>
</evidence>
<dbReference type="GO" id="GO:0015097">
    <property type="term" value="F:mercury ion transmembrane transporter activity"/>
    <property type="evidence" value="ECO:0007669"/>
    <property type="project" value="InterPro"/>
</dbReference>
<dbReference type="AlphaFoldDB" id="A0A246HJS4"/>
<dbReference type="Proteomes" id="UP000198157">
    <property type="component" value="Unassembled WGS sequence"/>
</dbReference>
<dbReference type="Pfam" id="PF03203">
    <property type="entry name" value="MerC"/>
    <property type="match status" value="1"/>
</dbReference>
<keyword evidence="1" id="KW-1133">Transmembrane helix</keyword>
<gene>
    <name evidence="2" type="ORF">CEE60_15225</name>
</gene>
<feature type="transmembrane region" description="Helical" evidence="1">
    <location>
        <begin position="99"/>
        <end position="118"/>
    </location>
</feature>
<comment type="caution">
    <text evidence="2">The sequence shown here is derived from an EMBL/GenBank/DDBJ whole genome shotgun (WGS) entry which is preliminary data.</text>
</comment>
<name>A0A246HJS4_STEMA</name>
<feature type="transmembrane region" description="Helical" evidence="1">
    <location>
        <begin position="12"/>
        <end position="32"/>
    </location>
</feature>
<organism evidence="2 3">
    <name type="scientific">Stenotrophomonas maltophilia</name>
    <name type="common">Pseudomonas maltophilia</name>
    <name type="synonym">Xanthomonas maltophilia</name>
    <dbReference type="NCBI Taxonomy" id="40324"/>
    <lineage>
        <taxon>Bacteria</taxon>
        <taxon>Pseudomonadati</taxon>
        <taxon>Pseudomonadota</taxon>
        <taxon>Gammaproteobacteria</taxon>
        <taxon>Lysobacterales</taxon>
        <taxon>Lysobacteraceae</taxon>
        <taxon>Stenotrophomonas</taxon>
        <taxon>Stenotrophomonas maltophilia group</taxon>
    </lineage>
</organism>
<feature type="transmembrane region" description="Helical" evidence="1">
    <location>
        <begin position="44"/>
        <end position="62"/>
    </location>
</feature>